<dbReference type="STRING" id="1192034.CAP_0904"/>
<keyword evidence="3" id="KW-1185">Reference proteome</keyword>
<dbReference type="EMBL" id="ASRX01000114">
    <property type="protein sequence ID" value="EYF00376.1"/>
    <property type="molecule type" value="Genomic_DNA"/>
</dbReference>
<gene>
    <name evidence="2" type="ORF">CAP_0904</name>
</gene>
<reference evidence="2 3" key="1">
    <citation type="submission" date="2013-05" db="EMBL/GenBank/DDBJ databases">
        <title>Genome assembly of Chondromyces apiculatus DSM 436.</title>
        <authorList>
            <person name="Sharma G."/>
            <person name="Khatri I."/>
            <person name="Kaur C."/>
            <person name="Mayilraj S."/>
            <person name="Subramanian S."/>
        </authorList>
    </citation>
    <scope>NUCLEOTIDE SEQUENCE [LARGE SCALE GENOMIC DNA]</scope>
    <source>
        <strain evidence="2 3">DSM 436</strain>
    </source>
</reference>
<evidence type="ECO:0000313" key="2">
    <source>
        <dbReference type="EMBL" id="EYF00376.1"/>
    </source>
</evidence>
<organism evidence="2 3">
    <name type="scientific">Chondromyces apiculatus DSM 436</name>
    <dbReference type="NCBI Taxonomy" id="1192034"/>
    <lineage>
        <taxon>Bacteria</taxon>
        <taxon>Pseudomonadati</taxon>
        <taxon>Myxococcota</taxon>
        <taxon>Polyangia</taxon>
        <taxon>Polyangiales</taxon>
        <taxon>Polyangiaceae</taxon>
        <taxon>Chondromyces</taxon>
    </lineage>
</organism>
<protein>
    <recommendedName>
        <fullName evidence="1">Co-chaperone DjlA N-terminal domain-containing protein</fullName>
    </recommendedName>
</protein>
<dbReference type="Pfam" id="PF05099">
    <property type="entry name" value="TerB"/>
    <property type="match status" value="1"/>
</dbReference>
<dbReference type="Proteomes" id="UP000019678">
    <property type="component" value="Unassembled WGS sequence"/>
</dbReference>
<dbReference type="OrthoDB" id="5520267at2"/>
<dbReference type="eggNOG" id="ENOG5030TCM">
    <property type="taxonomic scope" value="Bacteria"/>
</dbReference>
<proteinExistence type="predicted"/>
<dbReference type="InterPro" id="IPR029024">
    <property type="entry name" value="TerB-like"/>
</dbReference>
<dbReference type="SUPFAM" id="SSF158682">
    <property type="entry name" value="TerB-like"/>
    <property type="match status" value="1"/>
</dbReference>
<evidence type="ECO:0000313" key="3">
    <source>
        <dbReference type="Proteomes" id="UP000019678"/>
    </source>
</evidence>
<accession>A0A017SVP0</accession>
<dbReference type="Gene3D" id="1.10.3680.10">
    <property type="entry name" value="TerB-like"/>
    <property type="match status" value="1"/>
</dbReference>
<dbReference type="CDD" id="cd07177">
    <property type="entry name" value="terB_like"/>
    <property type="match status" value="1"/>
</dbReference>
<evidence type="ECO:0000259" key="1">
    <source>
        <dbReference type="Pfam" id="PF05099"/>
    </source>
</evidence>
<dbReference type="AlphaFoldDB" id="A0A017SVP0"/>
<name>A0A017SVP0_9BACT</name>
<dbReference type="InterPro" id="IPR007791">
    <property type="entry name" value="DjlA_N"/>
</dbReference>
<sequence>MLDKLSREERLQLMRFVCSFAWADLEIQPKERKYISRLITRLHLSEEEKAQVKTWLEVPPETEALDPQLIPRAHRELFLDTARKMIEADGKIDPEEAESLRLLEQLTA</sequence>
<dbReference type="RefSeq" id="WP_044251545.1">
    <property type="nucleotide sequence ID" value="NZ_ASRX01000114.1"/>
</dbReference>
<feature type="domain" description="Co-chaperone DjlA N-terminal" evidence="1">
    <location>
        <begin position="3"/>
        <end position="53"/>
    </location>
</feature>
<comment type="caution">
    <text evidence="2">The sequence shown here is derived from an EMBL/GenBank/DDBJ whole genome shotgun (WGS) entry which is preliminary data.</text>
</comment>